<proteinExistence type="predicted"/>
<protein>
    <submittedName>
        <fullName evidence="3">Uncharacterized protein</fullName>
    </submittedName>
</protein>
<comment type="caution">
    <text evidence="3">The sequence shown here is derived from an EMBL/GenBank/DDBJ whole genome shotgun (WGS) entry which is preliminary data.</text>
</comment>
<feature type="transmembrane region" description="Helical" evidence="2">
    <location>
        <begin position="43"/>
        <end position="64"/>
    </location>
</feature>
<evidence type="ECO:0000313" key="4">
    <source>
        <dbReference type="Proteomes" id="UP000644749"/>
    </source>
</evidence>
<keyword evidence="2" id="KW-0472">Membrane</keyword>
<evidence type="ECO:0000256" key="2">
    <source>
        <dbReference type="SAM" id="Phobius"/>
    </source>
</evidence>
<keyword evidence="2" id="KW-0812">Transmembrane</keyword>
<evidence type="ECO:0000313" key="3">
    <source>
        <dbReference type="EMBL" id="MBL3675787.1"/>
    </source>
</evidence>
<dbReference type="EMBL" id="JAESHT010000049">
    <property type="protein sequence ID" value="MBL3675787.1"/>
    <property type="molecule type" value="Genomic_DNA"/>
</dbReference>
<name>A0ABS1SDK1_9RHOB</name>
<keyword evidence="4" id="KW-1185">Reference proteome</keyword>
<accession>A0ABS1SDK1</accession>
<dbReference type="Proteomes" id="UP000644749">
    <property type="component" value="Unassembled WGS sequence"/>
</dbReference>
<feature type="region of interest" description="Disordered" evidence="1">
    <location>
        <begin position="1"/>
        <end position="25"/>
    </location>
</feature>
<evidence type="ECO:0000256" key="1">
    <source>
        <dbReference type="SAM" id="MobiDB-lite"/>
    </source>
</evidence>
<keyword evidence="2" id="KW-1133">Transmembrane helix</keyword>
<gene>
    <name evidence="3" type="ORF">JL111_20225</name>
</gene>
<organism evidence="3 4">
    <name type="scientific">Paracoccus aerius</name>
    <dbReference type="NCBI Taxonomy" id="1915382"/>
    <lineage>
        <taxon>Bacteria</taxon>
        <taxon>Pseudomonadati</taxon>
        <taxon>Pseudomonadota</taxon>
        <taxon>Alphaproteobacteria</taxon>
        <taxon>Rhodobacterales</taxon>
        <taxon>Paracoccaceae</taxon>
        <taxon>Paracoccus</taxon>
    </lineage>
</organism>
<sequence>MRLFGGIGWPKRHFDPSPDQADGPAGRAAQAFLRVFIMTSPKVKLIIMSILAATMLAGVVTAGLGG</sequence>
<reference evidence="3 4" key="1">
    <citation type="submission" date="2021-01" db="EMBL/GenBank/DDBJ databases">
        <title>011410 draft genome.</title>
        <authorList>
            <person name="Lang L."/>
        </authorList>
    </citation>
    <scope>NUCLEOTIDE SEQUENCE [LARGE SCALE GENOMIC DNA]</scope>
    <source>
        <strain evidence="3 4">KCTC 42845</strain>
    </source>
</reference>
<dbReference type="RefSeq" id="WP_202380384.1">
    <property type="nucleotide sequence ID" value="NZ_JAESHT010000049.1"/>
</dbReference>